<reference evidence="1 2" key="2">
    <citation type="submission" date="2013-10" db="EMBL/GenBank/DDBJ databases">
        <title>The Genome Sequence of Fusobacterium nucleatum subsp. animalis D11.</title>
        <authorList>
            <consortium name="The Broad Institute Genomics Platform"/>
            <person name="Earl A."/>
            <person name="Ward D."/>
            <person name="Feldgarden M."/>
            <person name="Gevers D."/>
            <person name="Kostic A."/>
            <person name="Garrett W."/>
            <person name="Young S.K."/>
            <person name="Zeng Q."/>
            <person name="Gargeya S."/>
            <person name="Fitzgerald M."/>
            <person name="Abouelleil A."/>
            <person name="Alvarado L."/>
            <person name="Berlin A.M."/>
            <person name="Chapman S.B."/>
            <person name="Gainer-Dewar J."/>
            <person name="Goldberg J."/>
            <person name="Gnerre S."/>
            <person name="Griggs A."/>
            <person name="Gujja S."/>
            <person name="Hansen M."/>
            <person name="Howarth C."/>
            <person name="Imamovic A."/>
            <person name="Ireland A."/>
            <person name="Larimer J."/>
            <person name="McCowan C."/>
            <person name="Murphy C."/>
            <person name="Pearson M."/>
            <person name="Poon T.W."/>
            <person name="Priest M."/>
            <person name="Roberts A."/>
            <person name="Saif S."/>
            <person name="Shea T."/>
            <person name="Sykes S."/>
            <person name="Wortman J."/>
            <person name="Nusbaum C."/>
            <person name="Birren B."/>
        </authorList>
    </citation>
    <scope>NUCLEOTIDE SEQUENCE [LARGE SCALE GENOMIC DNA]</scope>
    <source>
        <strain evidence="1 2">D11</strain>
    </source>
</reference>
<sequence length="72" mass="8146">MDNVAYLGSMNFSSTSFSNLESLIEIGDINAVNQLAEYFLQLYSSDKFGTKSDEVEKEIGSRLYPKEKILKK</sequence>
<dbReference type="SUPFAM" id="SSF56024">
    <property type="entry name" value="Phospholipase D/nuclease"/>
    <property type="match status" value="1"/>
</dbReference>
<evidence type="ECO:0000313" key="1">
    <source>
        <dbReference type="EMBL" id="EFD80471.1"/>
    </source>
</evidence>
<dbReference type="EMBL" id="ACDS02000099">
    <property type="protein sequence ID" value="EFD80471.1"/>
    <property type="molecule type" value="Genomic_DNA"/>
</dbReference>
<protein>
    <recommendedName>
        <fullName evidence="3">PLD phosphodiesterase domain-containing protein</fullName>
    </recommendedName>
</protein>
<gene>
    <name evidence="1" type="ORF">PSAG_00506</name>
</gene>
<evidence type="ECO:0008006" key="3">
    <source>
        <dbReference type="Google" id="ProtNLM"/>
    </source>
</evidence>
<reference evidence="2" key="1">
    <citation type="submission" date="2009-02" db="EMBL/GenBank/DDBJ databases">
        <title>The Genome Sequence of Shigella sp. D9.</title>
        <authorList>
            <consortium name="The Broad Institute Genome Sequencing Platform"/>
            <person name="Ward D."/>
            <person name="Young S.K."/>
            <person name="Kodira C.D."/>
            <person name="Zeng Q."/>
            <person name="Koehrsen M."/>
            <person name="Alvarado L."/>
            <person name="Berlin A."/>
            <person name="Borenstein D."/>
            <person name="Chen Z."/>
            <person name="Engels R."/>
            <person name="Freedman E."/>
            <person name="Gellesch M."/>
            <person name="Goldberg J."/>
            <person name="Griggs A."/>
            <person name="Gujja S."/>
            <person name="Heiman D."/>
            <person name="Hepburn T."/>
            <person name="Howarth C."/>
            <person name="Jen D."/>
            <person name="Larson L."/>
            <person name="Lewis B."/>
            <person name="Mehta T."/>
            <person name="Park D."/>
            <person name="Pearson M."/>
            <person name="Roberts A."/>
            <person name="Saif S."/>
            <person name="Shea T."/>
            <person name="Shenoy N."/>
            <person name="Sisk P."/>
            <person name="Stolte C."/>
            <person name="Sykes S."/>
            <person name="Walk T."/>
            <person name="White J."/>
            <person name="Yandava C."/>
            <person name="Allen-Vercoe E."/>
            <person name="Strauss J."/>
            <person name="Sibley C."/>
            <person name="White A."/>
            <person name="Ambrose C."/>
            <person name="Lander E."/>
            <person name="Nusbaum C."/>
            <person name="Galagan J."/>
            <person name="Birren B."/>
        </authorList>
    </citation>
    <scope>NUCLEOTIDE SEQUENCE [LARGE SCALE GENOMIC DNA]</scope>
    <source>
        <strain evidence="2">D11</strain>
    </source>
</reference>
<dbReference type="HOGENOM" id="CLU_2716629_0_0_0"/>
<evidence type="ECO:0000313" key="2">
    <source>
        <dbReference type="Proteomes" id="UP000004650"/>
    </source>
</evidence>
<proteinExistence type="predicted"/>
<comment type="caution">
    <text evidence="1">The sequence shown here is derived from an EMBL/GenBank/DDBJ whole genome shotgun (WGS) entry which is preliminary data.</text>
</comment>
<organism evidence="1 2">
    <name type="scientific">Fusobacterium animalis D11</name>
    <dbReference type="NCBI Taxonomy" id="556264"/>
    <lineage>
        <taxon>Bacteria</taxon>
        <taxon>Fusobacteriati</taxon>
        <taxon>Fusobacteriota</taxon>
        <taxon>Fusobacteriia</taxon>
        <taxon>Fusobacteriales</taxon>
        <taxon>Fusobacteriaceae</taxon>
        <taxon>Fusobacterium</taxon>
    </lineage>
</organism>
<name>D6BE74_9FUSO</name>
<accession>D6BE74</accession>
<dbReference type="Gene3D" id="3.30.870.10">
    <property type="entry name" value="Endonuclease Chain A"/>
    <property type="match status" value="1"/>
</dbReference>
<dbReference type="AlphaFoldDB" id="D6BE74"/>
<dbReference type="Proteomes" id="UP000004650">
    <property type="component" value="Unassembled WGS sequence"/>
</dbReference>